<dbReference type="AlphaFoldDB" id="A0A4Y8RTV3"/>
<dbReference type="InterPro" id="IPR006016">
    <property type="entry name" value="UspA"/>
</dbReference>
<dbReference type="PANTHER" id="PTHR46268:SF15">
    <property type="entry name" value="UNIVERSAL STRESS PROTEIN HP_0031"/>
    <property type="match status" value="1"/>
</dbReference>
<evidence type="ECO:0000313" key="3">
    <source>
        <dbReference type="EMBL" id="TFF27755.1"/>
    </source>
</evidence>
<keyword evidence="4" id="KW-1185">Reference proteome</keyword>
<comment type="similarity">
    <text evidence="1">Belongs to the universal stress protein A family.</text>
</comment>
<accession>A0A4Y8RTV3</accession>
<dbReference type="PRINTS" id="PR01438">
    <property type="entry name" value="UNVRSLSTRESS"/>
</dbReference>
<feature type="domain" description="UspA" evidence="2">
    <location>
        <begin position="220"/>
        <end position="295"/>
    </location>
</feature>
<reference evidence="3 4" key="1">
    <citation type="submission" date="2019-03" db="EMBL/GenBank/DDBJ databases">
        <title>Jiella endophytica sp. nov., a novel endophytic bacterium isolated from root of Ficus microcarpa Linn. f.</title>
        <authorList>
            <person name="Tuo L."/>
        </authorList>
    </citation>
    <scope>NUCLEOTIDE SEQUENCE [LARGE SCALE GENOMIC DNA]</scope>
    <source>
        <strain evidence="3 4">CBS5Q-3</strain>
    </source>
</reference>
<dbReference type="EMBL" id="SOZD01000001">
    <property type="protein sequence ID" value="TFF27755.1"/>
    <property type="molecule type" value="Genomic_DNA"/>
</dbReference>
<dbReference type="Gene3D" id="3.40.50.12370">
    <property type="match status" value="1"/>
</dbReference>
<dbReference type="PANTHER" id="PTHR46268">
    <property type="entry name" value="STRESS RESPONSE PROTEIN NHAX"/>
    <property type="match status" value="1"/>
</dbReference>
<comment type="caution">
    <text evidence="3">The sequence shown here is derived from an EMBL/GenBank/DDBJ whole genome shotgun (WGS) entry which is preliminary data.</text>
</comment>
<dbReference type="CDD" id="cd00293">
    <property type="entry name" value="USP-like"/>
    <property type="match status" value="1"/>
</dbReference>
<dbReference type="RefSeq" id="WP_134760667.1">
    <property type="nucleotide sequence ID" value="NZ_SOZD01000001.1"/>
</dbReference>
<organism evidence="3 4">
    <name type="scientific">Jiella endophytica</name>
    <dbReference type="NCBI Taxonomy" id="2558362"/>
    <lineage>
        <taxon>Bacteria</taxon>
        <taxon>Pseudomonadati</taxon>
        <taxon>Pseudomonadota</taxon>
        <taxon>Alphaproteobacteria</taxon>
        <taxon>Hyphomicrobiales</taxon>
        <taxon>Aurantimonadaceae</taxon>
        <taxon>Jiella</taxon>
    </lineage>
</organism>
<proteinExistence type="inferred from homology"/>
<protein>
    <submittedName>
        <fullName evidence="3">Universal stress protein</fullName>
    </submittedName>
</protein>
<dbReference type="Proteomes" id="UP000298179">
    <property type="component" value="Unassembled WGS sequence"/>
</dbReference>
<evidence type="ECO:0000256" key="1">
    <source>
        <dbReference type="ARBA" id="ARBA00008791"/>
    </source>
</evidence>
<gene>
    <name evidence="3" type="ORF">E3C22_04670</name>
</gene>
<evidence type="ECO:0000259" key="2">
    <source>
        <dbReference type="Pfam" id="PF00582"/>
    </source>
</evidence>
<evidence type="ECO:0000313" key="4">
    <source>
        <dbReference type="Proteomes" id="UP000298179"/>
    </source>
</evidence>
<dbReference type="InterPro" id="IPR006015">
    <property type="entry name" value="Universal_stress_UspA"/>
</dbReference>
<dbReference type="Pfam" id="PF00582">
    <property type="entry name" value="Usp"/>
    <property type="match status" value="1"/>
</dbReference>
<name>A0A4Y8RTV3_9HYPH</name>
<sequence>MATENSETSEAVAPAASAPAFIADLALFLAGTDGDEAAVAYAETLATGFAAHLDCHLINHVPVPILTAAPGAAALAAEFAQQAEEAGQKVEAALRTRLGRLGVPWELRRSDGTLGELRGAIARQCGLVDVVVQSQKSVTEATDMSLFEAILFDARAPVLLVPEAAGKVSALPKTVFVSFLDTPECARAIAGALPFLKRADLVVLASIAEDGASEERRVEPMNDMARHLARHGVTVEIRELPAWDDPAKGLLEAANVSGAELLVAGAYGHSRLREFLFGGVTRSLIRNCHLPILMAH</sequence>
<dbReference type="SUPFAM" id="SSF52402">
    <property type="entry name" value="Adenine nucleotide alpha hydrolases-like"/>
    <property type="match status" value="2"/>
</dbReference>
<dbReference type="OrthoDB" id="9804721at2"/>